<proteinExistence type="predicted"/>
<protein>
    <submittedName>
        <fullName evidence="1">Uncharacterized protein</fullName>
    </submittedName>
</protein>
<comment type="caution">
    <text evidence="1">The sequence shown here is derived from an EMBL/GenBank/DDBJ whole genome shotgun (WGS) entry which is preliminary data.</text>
</comment>
<accession>A0A1Y3KHT4</accession>
<sequence length="96" mass="10640">MLSKEEFVDRAFAIAAEMAMESEWAIHIPAVDGRNIRFKNGKNVNAECLCRMYPDLLQVDLEASSANPVMMAATKNQGCVNVPMREIARRVRAGVA</sequence>
<evidence type="ECO:0000313" key="2">
    <source>
        <dbReference type="Proteomes" id="UP000196082"/>
    </source>
</evidence>
<reference evidence="1 2" key="1">
    <citation type="submission" date="2017-05" db="EMBL/GenBank/DDBJ databases">
        <title>Whole genome sequence of Pseudomonas putida isolate 1312 commercialized as a biostimulant.</title>
        <authorList>
            <person name="Crovadore J."/>
            <person name="Blanc P."/>
            <person name="Chablais R."/>
            <person name="Cochard B."/>
            <person name="Grizard D."/>
            <person name="Lefort F."/>
        </authorList>
    </citation>
    <scope>NUCLEOTIDE SEQUENCE [LARGE SCALE GENOMIC DNA]</scope>
    <source>
        <strain evidence="1 2">1312</strain>
    </source>
</reference>
<dbReference type="EMBL" id="NFSB01000091">
    <property type="protein sequence ID" value="OUM22842.1"/>
    <property type="molecule type" value="Genomic_DNA"/>
</dbReference>
<dbReference type="RefSeq" id="WP_086979669.1">
    <property type="nucleotide sequence ID" value="NZ_NFSB01000091.1"/>
</dbReference>
<dbReference type="AlphaFoldDB" id="A0A1Y3KHT4"/>
<organism evidence="1 2">
    <name type="scientific">Pseudomonas putida</name>
    <name type="common">Arthrobacter siderocapsulatus</name>
    <dbReference type="NCBI Taxonomy" id="303"/>
    <lineage>
        <taxon>Bacteria</taxon>
        <taxon>Pseudomonadati</taxon>
        <taxon>Pseudomonadota</taxon>
        <taxon>Gammaproteobacteria</taxon>
        <taxon>Pseudomonadales</taxon>
        <taxon>Pseudomonadaceae</taxon>
        <taxon>Pseudomonas</taxon>
    </lineage>
</organism>
<gene>
    <name evidence="1" type="ORF">B8W72_30880</name>
</gene>
<dbReference type="Proteomes" id="UP000196082">
    <property type="component" value="Unassembled WGS sequence"/>
</dbReference>
<evidence type="ECO:0000313" key="1">
    <source>
        <dbReference type="EMBL" id="OUM22842.1"/>
    </source>
</evidence>
<name>A0A1Y3KHT4_PSEPU</name>